<name>A0A1M7BSX7_9BRAD</name>
<dbReference type="AlphaFoldDB" id="A0A1M7BSX7"/>
<dbReference type="SUPFAM" id="SSF89807">
    <property type="entry name" value="Dodecin-like"/>
    <property type="match status" value="1"/>
</dbReference>
<dbReference type="NCBIfam" id="NF043052">
    <property type="entry name" value="DodecBact"/>
    <property type="match status" value="1"/>
</dbReference>
<evidence type="ECO:0000313" key="2">
    <source>
        <dbReference type="Proteomes" id="UP000183208"/>
    </source>
</evidence>
<sequence length="75" mass="8418">MPVAAEMKGHVYKILELVGSSEKSIEDAIQNALARASKTIRDMKWFEVTQTRGHIENGTVGHYQVTLRVGFTLEE</sequence>
<dbReference type="Proteomes" id="UP000183208">
    <property type="component" value="Unassembled WGS sequence"/>
</dbReference>
<protein>
    <recommendedName>
        <fullName evidence="3">Dodecin flavoprotein</fullName>
    </recommendedName>
</protein>
<dbReference type="PANTHER" id="PTHR39324">
    <property type="entry name" value="CALCIUM DODECIN"/>
    <property type="match status" value="1"/>
</dbReference>
<proteinExistence type="predicted"/>
<dbReference type="Pfam" id="PF07311">
    <property type="entry name" value="Dodecin"/>
    <property type="match status" value="1"/>
</dbReference>
<dbReference type="InterPro" id="IPR050049">
    <property type="entry name" value="Dodecin_bact"/>
</dbReference>
<evidence type="ECO:0008006" key="3">
    <source>
        <dbReference type="Google" id="ProtNLM"/>
    </source>
</evidence>
<dbReference type="EMBL" id="FNTI01000001">
    <property type="protein sequence ID" value="SED60649.1"/>
    <property type="molecule type" value="Genomic_DNA"/>
</dbReference>
<dbReference type="InterPro" id="IPR009923">
    <property type="entry name" value="Dodecin"/>
</dbReference>
<dbReference type="InterPro" id="IPR036694">
    <property type="entry name" value="Dodecin-like_sf"/>
</dbReference>
<dbReference type="PANTHER" id="PTHR39324:SF1">
    <property type="entry name" value="CALCIUM DODECIN"/>
    <property type="match status" value="1"/>
</dbReference>
<accession>A0A1M7BSX7</accession>
<reference evidence="1 2" key="1">
    <citation type="submission" date="2016-10" db="EMBL/GenBank/DDBJ databases">
        <authorList>
            <person name="de Groot N.N."/>
        </authorList>
    </citation>
    <scope>NUCLEOTIDE SEQUENCE [LARGE SCALE GENOMIC DNA]</scope>
    <source>
        <strain evidence="1 2">GAS522</strain>
    </source>
</reference>
<evidence type="ECO:0000313" key="1">
    <source>
        <dbReference type="EMBL" id="SED60649.1"/>
    </source>
</evidence>
<organism evidence="1 2">
    <name type="scientific">Bradyrhizobium lablabi</name>
    <dbReference type="NCBI Taxonomy" id="722472"/>
    <lineage>
        <taxon>Bacteria</taxon>
        <taxon>Pseudomonadati</taxon>
        <taxon>Pseudomonadota</taxon>
        <taxon>Alphaproteobacteria</taxon>
        <taxon>Hyphomicrobiales</taxon>
        <taxon>Nitrobacteraceae</taxon>
        <taxon>Bradyrhizobium</taxon>
    </lineage>
</organism>
<gene>
    <name evidence="1" type="ORF">SAMN05444171_4580</name>
</gene>
<dbReference type="Gene3D" id="3.30.1660.10">
    <property type="entry name" value="Flavin-binding protein dodecin"/>
    <property type="match status" value="1"/>
</dbReference>
<dbReference type="InterPro" id="IPR025543">
    <property type="entry name" value="Dodecin-like"/>
</dbReference>